<feature type="region of interest" description="Disordered" evidence="1">
    <location>
        <begin position="1"/>
        <end position="62"/>
    </location>
</feature>
<name>A0A2V3INK5_9FLOR</name>
<dbReference type="InterPro" id="IPR036875">
    <property type="entry name" value="Znf_CCHC_sf"/>
</dbReference>
<proteinExistence type="predicted"/>
<reference evidence="2 3" key="1">
    <citation type="journal article" date="2018" name="Mol. Biol. Evol.">
        <title>Analysis of the draft genome of the red seaweed Gracilariopsis chorda provides insights into genome size evolution in Rhodophyta.</title>
        <authorList>
            <person name="Lee J."/>
            <person name="Yang E.C."/>
            <person name="Graf L."/>
            <person name="Yang J.H."/>
            <person name="Qiu H."/>
            <person name="Zel Zion U."/>
            <person name="Chan C.X."/>
            <person name="Stephens T.G."/>
            <person name="Weber A.P.M."/>
            <person name="Boo G.H."/>
            <person name="Boo S.M."/>
            <person name="Kim K.M."/>
            <person name="Shin Y."/>
            <person name="Jung M."/>
            <person name="Lee S.J."/>
            <person name="Yim H.S."/>
            <person name="Lee J.H."/>
            <person name="Bhattacharya D."/>
            <person name="Yoon H.S."/>
        </authorList>
    </citation>
    <scope>NUCLEOTIDE SEQUENCE [LARGE SCALE GENOMIC DNA]</scope>
    <source>
        <strain evidence="2 3">SKKU-2015</strain>
        <tissue evidence="2">Whole body</tissue>
    </source>
</reference>
<organism evidence="2 3">
    <name type="scientific">Gracilariopsis chorda</name>
    <dbReference type="NCBI Taxonomy" id="448386"/>
    <lineage>
        <taxon>Eukaryota</taxon>
        <taxon>Rhodophyta</taxon>
        <taxon>Florideophyceae</taxon>
        <taxon>Rhodymeniophycidae</taxon>
        <taxon>Gracilariales</taxon>
        <taxon>Gracilariaceae</taxon>
        <taxon>Gracilariopsis</taxon>
    </lineage>
</organism>
<evidence type="ECO:0000313" key="3">
    <source>
        <dbReference type="Proteomes" id="UP000247409"/>
    </source>
</evidence>
<comment type="caution">
    <text evidence="2">The sequence shown here is derived from an EMBL/GenBank/DDBJ whole genome shotgun (WGS) entry which is preliminary data.</text>
</comment>
<dbReference type="AlphaFoldDB" id="A0A2V3INK5"/>
<evidence type="ECO:0008006" key="4">
    <source>
        <dbReference type="Google" id="ProtNLM"/>
    </source>
</evidence>
<keyword evidence="3" id="KW-1185">Reference proteome</keyword>
<dbReference type="Proteomes" id="UP000247409">
    <property type="component" value="Unassembled WGS sequence"/>
</dbReference>
<protein>
    <recommendedName>
        <fullName evidence="4">CCHC-type domain-containing protein</fullName>
    </recommendedName>
</protein>
<evidence type="ECO:0000313" key="2">
    <source>
        <dbReference type="EMBL" id="PXF43654.1"/>
    </source>
</evidence>
<dbReference type="GO" id="GO:0008270">
    <property type="term" value="F:zinc ion binding"/>
    <property type="evidence" value="ECO:0007669"/>
    <property type="project" value="InterPro"/>
</dbReference>
<gene>
    <name evidence="2" type="ORF">BWQ96_06559</name>
</gene>
<dbReference type="GO" id="GO:0003676">
    <property type="term" value="F:nucleic acid binding"/>
    <property type="evidence" value="ECO:0007669"/>
    <property type="project" value="InterPro"/>
</dbReference>
<dbReference type="SUPFAM" id="SSF57756">
    <property type="entry name" value="Retrovirus zinc finger-like domains"/>
    <property type="match status" value="1"/>
</dbReference>
<accession>A0A2V3INK5</accession>
<feature type="compositionally biased region" description="Polar residues" evidence="1">
    <location>
        <begin position="100"/>
        <end position="120"/>
    </location>
</feature>
<evidence type="ECO:0000256" key="1">
    <source>
        <dbReference type="SAM" id="MobiDB-lite"/>
    </source>
</evidence>
<sequence length="289" mass="32280">MWRRAAMAQVPLTQPSSIVHSADDSKLHPWHPPHSTPDRHKSQLSYASTNDEGHTTSTHQELPDNSIAVNGALSEAPVHLSHDADYSPFHPSHSHEEQPYNHNEASAEHNPSLSKQQYRQQLKPVPQRHSEMNNQTLLPKKRRSSRRKPYRCGYCHSLGHNQKTCPDRPPHLGRATNSKSLTSAQIQPIKVSDEIATLFLESAAATCTDDAQTAQHITSDTVLELVNKRITDASYAVASATTDTNYHDAITQLQAAVLLYEKVAFLVRRGIFPAQIISRDTEEPSQVQF</sequence>
<dbReference type="EMBL" id="NBIV01000115">
    <property type="protein sequence ID" value="PXF43654.1"/>
    <property type="molecule type" value="Genomic_DNA"/>
</dbReference>
<feature type="region of interest" description="Disordered" evidence="1">
    <location>
        <begin position="82"/>
        <end position="148"/>
    </location>
</feature>
<feature type="compositionally biased region" description="Basic residues" evidence="1">
    <location>
        <begin position="139"/>
        <end position="148"/>
    </location>
</feature>
<feature type="compositionally biased region" description="Polar residues" evidence="1">
    <location>
        <begin position="43"/>
        <end position="60"/>
    </location>
</feature>